<name>T1JQM4_TETUR</name>
<sequence length="28" mass="3223">MLLVVLIIFSVSDLNNRTIITVNSFMLR</sequence>
<dbReference type="EMBL" id="CAEY01000437">
    <property type="status" value="NOT_ANNOTATED_CDS"/>
    <property type="molecule type" value="Genomic_DNA"/>
</dbReference>
<evidence type="ECO:0000313" key="1">
    <source>
        <dbReference type="EnsemblMetazoa" id="tetur01g03730.1"/>
    </source>
</evidence>
<reference evidence="2" key="1">
    <citation type="submission" date="2011-08" db="EMBL/GenBank/DDBJ databases">
        <authorList>
            <person name="Rombauts S."/>
        </authorList>
    </citation>
    <scope>NUCLEOTIDE SEQUENCE</scope>
    <source>
        <strain evidence="2">London</strain>
    </source>
</reference>
<organism evidence="1 2">
    <name type="scientific">Tetranychus urticae</name>
    <name type="common">Two-spotted spider mite</name>
    <dbReference type="NCBI Taxonomy" id="32264"/>
    <lineage>
        <taxon>Eukaryota</taxon>
        <taxon>Metazoa</taxon>
        <taxon>Ecdysozoa</taxon>
        <taxon>Arthropoda</taxon>
        <taxon>Chelicerata</taxon>
        <taxon>Arachnida</taxon>
        <taxon>Acari</taxon>
        <taxon>Acariformes</taxon>
        <taxon>Trombidiformes</taxon>
        <taxon>Prostigmata</taxon>
        <taxon>Eleutherengona</taxon>
        <taxon>Raphignathae</taxon>
        <taxon>Tetranychoidea</taxon>
        <taxon>Tetranychidae</taxon>
        <taxon>Tetranychus</taxon>
    </lineage>
</organism>
<proteinExistence type="predicted"/>
<evidence type="ECO:0000313" key="2">
    <source>
        <dbReference type="Proteomes" id="UP000015104"/>
    </source>
</evidence>
<accession>T1JQM4</accession>
<dbReference type="EnsemblMetazoa" id="tetur01g03730.1">
    <property type="protein sequence ID" value="tetur01g03730.1"/>
    <property type="gene ID" value="tetur01g03730"/>
</dbReference>
<dbReference type="HOGENOM" id="CLU_3413331_0_0_1"/>
<dbReference type="AlphaFoldDB" id="T1JQM4"/>
<dbReference type="Proteomes" id="UP000015104">
    <property type="component" value="Unassembled WGS sequence"/>
</dbReference>
<protein>
    <submittedName>
        <fullName evidence="1">Uncharacterized protein</fullName>
    </submittedName>
</protein>
<keyword evidence="2" id="KW-1185">Reference proteome</keyword>
<reference evidence="1" key="2">
    <citation type="submission" date="2015-06" db="UniProtKB">
        <authorList>
            <consortium name="EnsemblMetazoa"/>
        </authorList>
    </citation>
    <scope>IDENTIFICATION</scope>
</reference>